<name>A0ABM1DQC9_PRICU</name>
<feature type="disulfide bond" evidence="2">
    <location>
        <begin position="117"/>
        <end position="135"/>
    </location>
</feature>
<feature type="domain" description="Chitin-binding type-2" evidence="4">
    <location>
        <begin position="37"/>
        <end position="101"/>
    </location>
</feature>
<dbReference type="InterPro" id="IPR002172">
    <property type="entry name" value="LDrepeatLR_classA_rpt"/>
</dbReference>
<dbReference type="PROSITE" id="PS01209">
    <property type="entry name" value="LDLRA_1"/>
    <property type="match status" value="1"/>
</dbReference>
<dbReference type="Proteomes" id="UP000695022">
    <property type="component" value="Unplaced"/>
</dbReference>
<evidence type="ECO:0000256" key="2">
    <source>
        <dbReference type="PROSITE-ProRule" id="PRU00124"/>
    </source>
</evidence>
<dbReference type="SUPFAM" id="SSF88713">
    <property type="entry name" value="Glycoside hydrolase/deacetylase"/>
    <property type="match status" value="1"/>
</dbReference>
<evidence type="ECO:0000313" key="5">
    <source>
        <dbReference type="Proteomes" id="UP000695022"/>
    </source>
</evidence>
<evidence type="ECO:0000259" key="4">
    <source>
        <dbReference type="PROSITE" id="PS50940"/>
    </source>
</evidence>
<dbReference type="PROSITE" id="PS50068">
    <property type="entry name" value="LDLRA_2"/>
    <property type="match status" value="1"/>
</dbReference>
<keyword evidence="3" id="KW-0732">Signal</keyword>
<dbReference type="InterPro" id="IPR052740">
    <property type="entry name" value="CE4"/>
</dbReference>
<evidence type="ECO:0000256" key="1">
    <source>
        <dbReference type="ARBA" id="ARBA00023157"/>
    </source>
</evidence>
<dbReference type="Pfam" id="PF00057">
    <property type="entry name" value="Ldl_recept_a"/>
    <property type="match status" value="1"/>
</dbReference>
<dbReference type="InterPro" id="IPR011330">
    <property type="entry name" value="Glyco_hydro/deAcase_b/a-brl"/>
</dbReference>
<dbReference type="InterPro" id="IPR002557">
    <property type="entry name" value="Chitin-bd_dom"/>
</dbReference>
<organism evidence="5 6">
    <name type="scientific">Priapulus caudatus</name>
    <name type="common">Priapulid worm</name>
    <dbReference type="NCBI Taxonomy" id="37621"/>
    <lineage>
        <taxon>Eukaryota</taxon>
        <taxon>Metazoa</taxon>
        <taxon>Ecdysozoa</taxon>
        <taxon>Scalidophora</taxon>
        <taxon>Priapulida</taxon>
        <taxon>Priapulimorpha</taxon>
        <taxon>Priapulimorphida</taxon>
        <taxon>Priapulidae</taxon>
        <taxon>Priapulus</taxon>
    </lineage>
</organism>
<dbReference type="InterPro" id="IPR036508">
    <property type="entry name" value="Chitin-bd_dom_sf"/>
</dbReference>
<dbReference type="InterPro" id="IPR036055">
    <property type="entry name" value="LDL_receptor-like_sf"/>
</dbReference>
<reference evidence="6" key="1">
    <citation type="submission" date="2025-08" db="UniProtKB">
        <authorList>
            <consortium name="RefSeq"/>
        </authorList>
    </citation>
    <scope>IDENTIFICATION</scope>
</reference>
<evidence type="ECO:0000256" key="3">
    <source>
        <dbReference type="SAM" id="SignalP"/>
    </source>
</evidence>
<keyword evidence="1 2" id="KW-1015">Disulfide bond</keyword>
<dbReference type="Gene3D" id="4.10.400.10">
    <property type="entry name" value="Low-density Lipoprotein Receptor"/>
    <property type="match status" value="1"/>
</dbReference>
<keyword evidence="5" id="KW-1185">Reference proteome</keyword>
<dbReference type="GeneID" id="106805169"/>
<feature type="disulfide bond" evidence="2">
    <location>
        <begin position="129"/>
        <end position="144"/>
    </location>
</feature>
<evidence type="ECO:0000313" key="6">
    <source>
        <dbReference type="RefSeq" id="XP_014662150.1"/>
    </source>
</evidence>
<dbReference type="SUPFAM" id="SSF57625">
    <property type="entry name" value="Invertebrate chitin-binding proteins"/>
    <property type="match status" value="1"/>
</dbReference>
<dbReference type="SUPFAM" id="SSF57424">
    <property type="entry name" value="LDL receptor-like module"/>
    <property type="match status" value="1"/>
</dbReference>
<feature type="chain" id="PRO_5046607225" evidence="3">
    <location>
        <begin position="23"/>
        <end position="521"/>
    </location>
</feature>
<gene>
    <name evidence="6" type="primary">LOC106805169</name>
</gene>
<dbReference type="Pfam" id="PF01607">
    <property type="entry name" value="CBM_14"/>
    <property type="match status" value="1"/>
</dbReference>
<accession>A0ABM1DQC9</accession>
<dbReference type="SMART" id="SM00192">
    <property type="entry name" value="LDLa"/>
    <property type="match status" value="1"/>
</dbReference>
<dbReference type="RefSeq" id="XP_014662150.1">
    <property type="nucleotide sequence ID" value="XM_014806664.1"/>
</dbReference>
<sequence length="521" mass="59010">MMRHAIASLLVLIVAGVGLSAAAPSRVKRFGVPLSAEMACAPGIDNATFATDPDDCGMFYICDRGWPKRMRCAQNTIWTPRGRHDGKCELPEDAVNDDCQFVYAPVTEAIEGCPFQCDDGQCVHLAAVCDGKTQCEDGSDESGCAETCDEMKCRLPGCFCSGTEIPGRLLTNEVPQMVLITWEGGIRANDYLHLYRQLLNKRSAARRREPRTNPNGCPITNTFFGFHEYTDYMAAQVLHKDRHEIGTLSISHRLPSEFWRDASQEEWRQEMADHRIIYENLGFIPQSDVRGMRAPYLQVGGNNQFRMMAENNFLYDNSMPTPQHDPPMWPYTLDYLSTQTCVLPPCPTQSFPGIWEVPMVDYLDLNDTLCNEIDNCAFPASKDEALELLHMNFERHYRSNRAPFPLHLRPRWFYEAHYTIEAIEEFLDELQAMGDVYMVTVSQAIKWIQMPTRLMDIKNFGPWKCDDAVGGADVCERPISCGYYNITIHPNSEDHPGERWISTCADSCPPSYPFTGNPEGL</sequence>
<dbReference type="PROSITE" id="PS50940">
    <property type="entry name" value="CHIT_BIND_II"/>
    <property type="match status" value="1"/>
</dbReference>
<feature type="signal peptide" evidence="3">
    <location>
        <begin position="1"/>
        <end position="22"/>
    </location>
</feature>
<dbReference type="PANTHER" id="PTHR45985">
    <property type="match status" value="1"/>
</dbReference>
<protein>
    <submittedName>
        <fullName evidence="6">Uncharacterized protein LOC106805169</fullName>
    </submittedName>
</protein>
<dbReference type="Gene3D" id="2.170.140.10">
    <property type="entry name" value="Chitin binding domain"/>
    <property type="match status" value="1"/>
</dbReference>
<dbReference type="CDD" id="cd00112">
    <property type="entry name" value="LDLa"/>
    <property type="match status" value="1"/>
</dbReference>
<proteinExistence type="predicted"/>
<comment type="caution">
    <text evidence="2">Lacks conserved residue(s) required for the propagation of feature annotation.</text>
</comment>
<dbReference type="Gene3D" id="3.20.20.370">
    <property type="entry name" value="Glycoside hydrolase/deacetylase"/>
    <property type="match status" value="1"/>
</dbReference>
<dbReference type="PANTHER" id="PTHR45985:SF3">
    <property type="entry name" value="CHITIN DEACETYLASE-LIKE 4"/>
    <property type="match status" value="1"/>
</dbReference>
<dbReference type="InterPro" id="IPR023415">
    <property type="entry name" value="LDLR_class-A_CS"/>
</dbReference>